<keyword evidence="2" id="KW-0560">Oxidoreductase</keyword>
<proteinExistence type="inferred from homology"/>
<evidence type="ECO:0000313" key="6">
    <source>
        <dbReference type="Proteomes" id="UP000032049"/>
    </source>
</evidence>
<keyword evidence="6" id="KW-1185">Reference proteome</keyword>
<feature type="domain" description="GFO/IDH/MocA-like oxidoreductase" evidence="4">
    <location>
        <begin position="130"/>
        <end position="249"/>
    </location>
</feature>
<evidence type="ECO:0000259" key="3">
    <source>
        <dbReference type="Pfam" id="PF01408"/>
    </source>
</evidence>
<dbReference type="Gene3D" id="3.30.360.10">
    <property type="entry name" value="Dihydrodipicolinate Reductase, domain 2"/>
    <property type="match status" value="1"/>
</dbReference>
<evidence type="ECO:0000256" key="1">
    <source>
        <dbReference type="ARBA" id="ARBA00010928"/>
    </source>
</evidence>
<evidence type="ECO:0000259" key="4">
    <source>
        <dbReference type="Pfam" id="PF22725"/>
    </source>
</evidence>
<dbReference type="InterPro" id="IPR051317">
    <property type="entry name" value="Gfo/Idh/MocA_oxidoreduct"/>
</dbReference>
<organism evidence="5 6">
    <name type="scientific">Pedobacter lusitanus</name>
    <dbReference type="NCBI Taxonomy" id="1503925"/>
    <lineage>
        <taxon>Bacteria</taxon>
        <taxon>Pseudomonadati</taxon>
        <taxon>Bacteroidota</taxon>
        <taxon>Sphingobacteriia</taxon>
        <taxon>Sphingobacteriales</taxon>
        <taxon>Sphingobacteriaceae</taxon>
        <taxon>Pedobacter</taxon>
    </lineage>
</organism>
<protein>
    <submittedName>
        <fullName evidence="5">Oxidoreductase</fullName>
    </submittedName>
</protein>
<dbReference type="Gene3D" id="3.40.50.720">
    <property type="entry name" value="NAD(P)-binding Rossmann-like Domain"/>
    <property type="match status" value="1"/>
</dbReference>
<gene>
    <name evidence="5" type="ORF">TH53_04045</name>
</gene>
<dbReference type="InterPro" id="IPR036291">
    <property type="entry name" value="NAD(P)-bd_dom_sf"/>
</dbReference>
<accession>A0A0D0GVF6</accession>
<dbReference type="Proteomes" id="UP000032049">
    <property type="component" value="Unassembled WGS sequence"/>
</dbReference>
<dbReference type="EMBL" id="JXRA01000015">
    <property type="protein sequence ID" value="KIO78366.1"/>
    <property type="molecule type" value="Genomic_DNA"/>
</dbReference>
<dbReference type="STRING" id="1503925.TH53_04045"/>
<comment type="similarity">
    <text evidence="1">Belongs to the Gfo/Idh/MocA family.</text>
</comment>
<dbReference type="Pfam" id="PF01408">
    <property type="entry name" value="GFO_IDH_MocA"/>
    <property type="match status" value="1"/>
</dbReference>
<reference evidence="5 6" key="1">
    <citation type="submission" date="2015-01" db="EMBL/GenBank/DDBJ databases">
        <title>Draft genome sequence of Pedobacter sp. NL19 isolated from sludge of an effluent treatment pond in an abandoned uranium mine.</title>
        <authorList>
            <person name="Santos T."/>
            <person name="Caetano T."/>
            <person name="Covas C."/>
            <person name="Cruz A."/>
            <person name="Mendo S."/>
        </authorList>
    </citation>
    <scope>NUCLEOTIDE SEQUENCE [LARGE SCALE GENOMIC DNA]</scope>
    <source>
        <strain evidence="5 6">NL19</strain>
    </source>
</reference>
<feature type="domain" description="Gfo/Idh/MocA-like oxidoreductase N-terminal" evidence="3">
    <location>
        <begin position="12"/>
        <end position="121"/>
    </location>
</feature>
<dbReference type="SUPFAM" id="SSF51735">
    <property type="entry name" value="NAD(P)-binding Rossmann-fold domains"/>
    <property type="match status" value="1"/>
</dbReference>
<dbReference type="InterPro" id="IPR055170">
    <property type="entry name" value="GFO_IDH_MocA-like_dom"/>
</dbReference>
<comment type="caution">
    <text evidence="5">The sequence shown here is derived from an EMBL/GenBank/DDBJ whole genome shotgun (WGS) entry which is preliminary data.</text>
</comment>
<evidence type="ECO:0000313" key="5">
    <source>
        <dbReference type="EMBL" id="KIO78366.1"/>
    </source>
</evidence>
<name>A0A0D0GVF6_9SPHI</name>
<evidence type="ECO:0000256" key="2">
    <source>
        <dbReference type="ARBA" id="ARBA00023002"/>
    </source>
</evidence>
<dbReference type="PANTHER" id="PTHR43708:SF5">
    <property type="entry name" value="CONSERVED EXPRESSED OXIDOREDUCTASE (EUROFUNG)-RELATED"/>
    <property type="match status" value="1"/>
</dbReference>
<dbReference type="InterPro" id="IPR000683">
    <property type="entry name" value="Gfo/Idh/MocA-like_OxRdtase_N"/>
</dbReference>
<dbReference type="GO" id="GO:0000166">
    <property type="term" value="F:nucleotide binding"/>
    <property type="evidence" value="ECO:0007669"/>
    <property type="project" value="InterPro"/>
</dbReference>
<dbReference type="GO" id="GO:0016491">
    <property type="term" value="F:oxidoreductase activity"/>
    <property type="evidence" value="ECO:0007669"/>
    <property type="project" value="UniProtKB-KW"/>
</dbReference>
<dbReference type="PANTHER" id="PTHR43708">
    <property type="entry name" value="CONSERVED EXPRESSED OXIDOREDUCTASE (EUROFUNG)"/>
    <property type="match status" value="1"/>
</dbReference>
<sequence length="337" mass="37701">MTKVITTGLMAYGMSGKIFHGPFLTSHQGFKLHAVTERNQKNAEKDFPGIISYDSIEELLNDKSLELIVINTPNNTHYEYAKLALNAGKHILVEKPFTANLAEAAEIFKLAESLDKKVFVYQNRRWDSDFVAVKNIINSDKLGKLSEVHLRFDRYKAGIGVKSFKEEPIAASGLQYDLGPHLVDQAISLFGQPDSFHKILGRNRENTKVDDFFSIHLSYPDSLNVFVHSNMMVTDIQPAFVLHGRNGSLIKERADVQEEQLLKGIKPNEPGFGIEAKGKEGKLTLINANGDRTSQLIASEPASYMALFEAVYQSLVNQQPFPVLQQQILKQIAILEA</sequence>
<dbReference type="RefSeq" id="WP_041878609.1">
    <property type="nucleotide sequence ID" value="NZ_CP157278.1"/>
</dbReference>
<dbReference type="Pfam" id="PF22725">
    <property type="entry name" value="GFO_IDH_MocA_C3"/>
    <property type="match status" value="1"/>
</dbReference>
<dbReference type="AlphaFoldDB" id="A0A0D0GVF6"/>